<dbReference type="STRING" id="1076935.U4LWS2"/>
<evidence type="ECO:0000313" key="2">
    <source>
        <dbReference type="Proteomes" id="UP000018144"/>
    </source>
</evidence>
<accession>U4LWS2</accession>
<dbReference type="PANTHER" id="PTHR16469:SF51">
    <property type="entry name" value="TRANSCRIPTION FACTOR TAU 55 KDA SUBUNIT"/>
    <property type="match status" value="1"/>
</dbReference>
<evidence type="ECO:0000313" key="1">
    <source>
        <dbReference type="EMBL" id="CCX34028.1"/>
    </source>
</evidence>
<dbReference type="Proteomes" id="UP000018144">
    <property type="component" value="Unassembled WGS sequence"/>
</dbReference>
<gene>
    <name evidence="1" type="ORF">PCON_02506</name>
</gene>
<dbReference type="EMBL" id="HF936296">
    <property type="protein sequence ID" value="CCX34028.1"/>
    <property type="molecule type" value="Genomic_DNA"/>
</dbReference>
<dbReference type="OMA" id="ICAHAAP"/>
<dbReference type="Gene3D" id="3.40.50.1240">
    <property type="entry name" value="Phosphoglycerate mutase-like"/>
    <property type="match status" value="1"/>
</dbReference>
<dbReference type="InterPro" id="IPR051710">
    <property type="entry name" value="Phosphatase_SH3-domain"/>
</dbReference>
<organism evidence="1 2">
    <name type="scientific">Pyronema omphalodes (strain CBS 100304)</name>
    <name type="common">Pyronema confluens</name>
    <dbReference type="NCBI Taxonomy" id="1076935"/>
    <lineage>
        <taxon>Eukaryota</taxon>
        <taxon>Fungi</taxon>
        <taxon>Dikarya</taxon>
        <taxon>Ascomycota</taxon>
        <taxon>Pezizomycotina</taxon>
        <taxon>Pezizomycetes</taxon>
        <taxon>Pezizales</taxon>
        <taxon>Pyronemataceae</taxon>
        <taxon>Pyronema</taxon>
    </lineage>
</organism>
<dbReference type="Pfam" id="PF00300">
    <property type="entry name" value="His_Phos_1"/>
    <property type="match status" value="1"/>
</dbReference>
<sequence>MLEIIYVARHGFRSNWTTDNNGNYSTSIVSPTGIASDPPLAAYGVTQAHELAEHASKLSPGIDRIYSSPFYRCLETINPLAEKLDLPILCDNGIGEWYGVARFDHPQPAAPEILHKFFPRVETGYNPTIIPSTKGETLQEIHDRTAYAVAKIINDIDREWKDQERGPKAILLIAHAATNIALGRALTGDKDADIRTGTCSLSTYKRRDKPAAPINLPLPSTEHPIPDTNWMNGNGVMGGWEQLTNGDCEFLAGKEERNWWFTGDESWDFPLKTDTKAVDVGGPGTVLEAGKL</sequence>
<keyword evidence="2" id="KW-1185">Reference proteome</keyword>
<dbReference type="OrthoDB" id="414418at2759"/>
<name>U4LWS2_PYROM</name>
<dbReference type="InterPro" id="IPR029033">
    <property type="entry name" value="His_PPase_superfam"/>
</dbReference>
<proteinExistence type="predicted"/>
<reference evidence="1 2" key="1">
    <citation type="journal article" date="2013" name="PLoS Genet.">
        <title>The genome and development-dependent transcriptomes of Pyronema confluens: a window into fungal evolution.</title>
        <authorList>
            <person name="Traeger S."/>
            <person name="Altegoer F."/>
            <person name="Freitag M."/>
            <person name="Gabaldon T."/>
            <person name="Kempken F."/>
            <person name="Kumar A."/>
            <person name="Marcet-Houben M."/>
            <person name="Poggeler S."/>
            <person name="Stajich J.E."/>
            <person name="Nowrousian M."/>
        </authorList>
    </citation>
    <scope>NUCLEOTIDE SEQUENCE [LARGE SCALE GENOMIC DNA]</scope>
    <source>
        <strain evidence="2">CBS 100304</strain>
        <tissue evidence="1">Vegetative mycelium</tissue>
    </source>
</reference>
<dbReference type="SUPFAM" id="SSF53254">
    <property type="entry name" value="Phosphoglycerate mutase-like"/>
    <property type="match status" value="1"/>
</dbReference>
<dbReference type="eggNOG" id="ENOG502RYP8">
    <property type="taxonomic scope" value="Eukaryota"/>
</dbReference>
<dbReference type="CDD" id="cd07067">
    <property type="entry name" value="HP_PGM_like"/>
    <property type="match status" value="1"/>
</dbReference>
<dbReference type="InterPro" id="IPR013078">
    <property type="entry name" value="His_Pase_superF_clade-1"/>
</dbReference>
<dbReference type="AlphaFoldDB" id="U4LWS2"/>
<dbReference type="PANTHER" id="PTHR16469">
    <property type="entry name" value="UBIQUITIN-ASSOCIATED AND SH3 DOMAIN-CONTAINING BA-RELATED"/>
    <property type="match status" value="1"/>
</dbReference>
<protein>
    <submittedName>
        <fullName evidence="1">Similar to Uncharacterized protein YNL108C acc. no. P53929</fullName>
    </submittedName>
</protein>